<feature type="region of interest" description="Disordered" evidence="1">
    <location>
        <begin position="1"/>
        <end position="117"/>
    </location>
</feature>
<reference evidence="2" key="1">
    <citation type="journal article" date="2014" name="Int. J. Syst. Evol. Microbiol.">
        <title>Complete genome sequence of Corynebacterium casei LMG S-19264T (=DSM 44701T), isolated from a smear-ripened cheese.</title>
        <authorList>
            <consortium name="US DOE Joint Genome Institute (JGI-PGF)"/>
            <person name="Walter F."/>
            <person name="Albersmeier A."/>
            <person name="Kalinowski J."/>
            <person name="Ruckert C."/>
        </authorList>
    </citation>
    <scope>NUCLEOTIDE SEQUENCE</scope>
    <source>
        <strain evidence="2">VKM B-1606</strain>
    </source>
</reference>
<dbReference type="EMBL" id="BSFF01000002">
    <property type="protein sequence ID" value="GLK55793.1"/>
    <property type="molecule type" value="Genomic_DNA"/>
</dbReference>
<dbReference type="AlphaFoldDB" id="A0A9W6ITA7"/>
<reference evidence="2" key="2">
    <citation type="submission" date="2023-01" db="EMBL/GenBank/DDBJ databases">
        <authorList>
            <person name="Sun Q."/>
            <person name="Evtushenko L."/>
        </authorList>
    </citation>
    <scope>NUCLEOTIDE SEQUENCE</scope>
    <source>
        <strain evidence="2">VKM B-1606</strain>
    </source>
</reference>
<evidence type="ECO:0000313" key="3">
    <source>
        <dbReference type="Proteomes" id="UP001143400"/>
    </source>
</evidence>
<evidence type="ECO:0000256" key="1">
    <source>
        <dbReference type="SAM" id="MobiDB-lite"/>
    </source>
</evidence>
<name>A0A9W6ITA7_9HYPH</name>
<feature type="compositionally biased region" description="Low complexity" evidence="1">
    <location>
        <begin position="53"/>
        <end position="72"/>
    </location>
</feature>
<feature type="compositionally biased region" description="Basic and acidic residues" evidence="1">
    <location>
        <begin position="25"/>
        <end position="34"/>
    </location>
</feature>
<gene>
    <name evidence="2" type="ORF">GCM10008170_18120</name>
</gene>
<dbReference type="Proteomes" id="UP001143400">
    <property type="component" value="Unassembled WGS sequence"/>
</dbReference>
<sequence length="117" mass="12268">MATARQLGAGGDEGQHVAIGADGDDQNKHTRDAPADPTVVTASHYRDREGMRRPAAQEAAPRAPRSVAAAGRPGPPRAIAGDRRAVMPAKPGIHDPVIARRADVVEPAHRRGHDGEP</sequence>
<protein>
    <submittedName>
        <fullName evidence="2">Uncharacterized protein</fullName>
    </submittedName>
</protein>
<accession>A0A9W6ITA7</accession>
<comment type="caution">
    <text evidence="2">The sequence shown here is derived from an EMBL/GenBank/DDBJ whole genome shotgun (WGS) entry which is preliminary data.</text>
</comment>
<organism evidence="2 3">
    <name type="scientific">Methylopila capsulata</name>
    <dbReference type="NCBI Taxonomy" id="61654"/>
    <lineage>
        <taxon>Bacteria</taxon>
        <taxon>Pseudomonadati</taxon>
        <taxon>Pseudomonadota</taxon>
        <taxon>Alphaproteobacteria</taxon>
        <taxon>Hyphomicrobiales</taxon>
        <taxon>Methylopilaceae</taxon>
        <taxon>Methylopila</taxon>
    </lineage>
</organism>
<proteinExistence type="predicted"/>
<evidence type="ECO:0000313" key="2">
    <source>
        <dbReference type="EMBL" id="GLK55793.1"/>
    </source>
</evidence>
<feature type="compositionally biased region" description="Basic and acidic residues" evidence="1">
    <location>
        <begin position="97"/>
        <end position="117"/>
    </location>
</feature>